<gene>
    <name evidence="1" type="ORF">RMSM_04974</name>
</gene>
<dbReference type="RefSeq" id="WP_008701994.1">
    <property type="nucleotide sequence ID" value="NZ_ANOG01000706.1"/>
</dbReference>
<protein>
    <submittedName>
        <fullName evidence="1">Protein containing DUF1573</fullName>
    </submittedName>
</protein>
<dbReference type="AlphaFoldDB" id="M5RFE9"/>
<dbReference type="EMBL" id="ANOG01000706">
    <property type="protein sequence ID" value="EMI18095.1"/>
    <property type="molecule type" value="Genomic_DNA"/>
</dbReference>
<keyword evidence="2" id="KW-1185">Reference proteome</keyword>
<dbReference type="PANTHER" id="PTHR37833">
    <property type="entry name" value="LIPOPROTEIN-RELATED"/>
    <property type="match status" value="1"/>
</dbReference>
<dbReference type="Gene3D" id="2.60.40.10">
    <property type="entry name" value="Immunoglobulins"/>
    <property type="match status" value="2"/>
</dbReference>
<organism evidence="1 2">
    <name type="scientific">Rhodopirellula maiorica SM1</name>
    <dbReference type="NCBI Taxonomy" id="1265738"/>
    <lineage>
        <taxon>Bacteria</taxon>
        <taxon>Pseudomonadati</taxon>
        <taxon>Planctomycetota</taxon>
        <taxon>Planctomycetia</taxon>
        <taxon>Pirellulales</taxon>
        <taxon>Pirellulaceae</taxon>
        <taxon>Novipirellula</taxon>
    </lineage>
</organism>
<reference evidence="1 2" key="1">
    <citation type="journal article" date="2013" name="Mar. Genomics">
        <title>Expression of sulfatases in Rhodopirellula baltica and the diversity of sulfatases in the genus Rhodopirellula.</title>
        <authorList>
            <person name="Wegner C.E."/>
            <person name="Richter-Heitmann T."/>
            <person name="Klindworth A."/>
            <person name="Klockow C."/>
            <person name="Richter M."/>
            <person name="Achstetter T."/>
            <person name="Glockner F.O."/>
            <person name="Harder J."/>
        </authorList>
    </citation>
    <scope>NUCLEOTIDE SEQUENCE [LARGE SCALE GENOMIC DNA]</scope>
    <source>
        <strain evidence="1 2">SM1</strain>
    </source>
</reference>
<proteinExistence type="predicted"/>
<evidence type="ECO:0000313" key="2">
    <source>
        <dbReference type="Proteomes" id="UP000011991"/>
    </source>
</evidence>
<dbReference type="PATRIC" id="fig|1265738.3.peg.4999"/>
<dbReference type="Pfam" id="PF07610">
    <property type="entry name" value="DUF1573"/>
    <property type="match status" value="2"/>
</dbReference>
<accession>M5RFE9</accession>
<evidence type="ECO:0000313" key="1">
    <source>
        <dbReference type="EMBL" id="EMI18095.1"/>
    </source>
</evidence>
<dbReference type="Proteomes" id="UP000011991">
    <property type="component" value="Unassembled WGS sequence"/>
</dbReference>
<sequence length="371" mass="40929">MMQAATSDDFGDAPGFLLPMSRVAPFPCFHFPLSNSLDVMVRYSILLANIVVLSLFASAKVHAENWADKMFAETSHDFRTVGRGTKCDFHFELTNKYEEDVHIAAVRSSCGCTSPSITKETLKTHETGAVVATFNTSSFIGQKSATITVVFDKPFYAETQLKVSGFIRTDITFDPPEVAFGEFASGDSPEREIVITHTGNSNWRINDVRSHCESLQVRLSAPELTPGHVRYRMQVTMKDSMEEGEIHERLTLISNDRAFPTTEMDISGRVRSAISVSPAAVNLGSKPADAVIEKRLIVKGDEPFEIKDIVCSDQRFEFEIPVGRKKVQFVKVRFEGNGTSGDIAQKIRIVTDLPGDKSASCIVTGTLSESK</sequence>
<dbReference type="InterPro" id="IPR013783">
    <property type="entry name" value="Ig-like_fold"/>
</dbReference>
<dbReference type="PANTHER" id="PTHR37833:SF1">
    <property type="entry name" value="SIGNAL PEPTIDE PROTEIN"/>
    <property type="match status" value="1"/>
</dbReference>
<dbReference type="InterPro" id="IPR011467">
    <property type="entry name" value="DUF1573"/>
</dbReference>
<comment type="caution">
    <text evidence="1">The sequence shown here is derived from an EMBL/GenBank/DDBJ whole genome shotgun (WGS) entry which is preliminary data.</text>
</comment>
<name>M5RFE9_9BACT</name>